<evidence type="ECO:0000256" key="8">
    <source>
        <dbReference type="ARBA" id="ARBA00022643"/>
    </source>
</evidence>
<dbReference type="SUPFAM" id="SSF55785">
    <property type="entry name" value="PYP-like sensor domain (PAS domain)"/>
    <property type="match status" value="2"/>
</dbReference>
<evidence type="ECO:0000313" key="21">
    <source>
        <dbReference type="Proteomes" id="UP000237889"/>
    </source>
</evidence>
<keyword evidence="9" id="KW-0808">Transferase</keyword>
<feature type="transmembrane region" description="Helical" evidence="17">
    <location>
        <begin position="272"/>
        <end position="290"/>
    </location>
</feature>
<dbReference type="CDD" id="cd00130">
    <property type="entry name" value="PAS"/>
    <property type="match status" value="2"/>
</dbReference>
<feature type="domain" description="PAC" evidence="19">
    <location>
        <begin position="545"/>
        <end position="598"/>
    </location>
</feature>
<feature type="domain" description="PAC" evidence="19">
    <location>
        <begin position="399"/>
        <end position="451"/>
    </location>
</feature>
<dbReference type="PROSITE" id="PS50112">
    <property type="entry name" value="PAS"/>
    <property type="match status" value="2"/>
</dbReference>
<dbReference type="AlphaFoldDB" id="A0A2S0NG80"/>
<keyword evidence="16" id="KW-0675">Receptor</keyword>
<dbReference type="EC" id="2.7.13.3" evidence="2"/>
<sequence>MRLLILVVGIAVPLLALALGAVWQTTASERRRMEGRLVDQARAIAGAVDVEMDRAGLYLRALASSPSLAAEDWRALHGQALQSAPRGTFVAVLDGEGRRLLNTFFPLDGGGLTPVETSAAPTVRKALESGEVVFSGIVDRTAMGGPAVVAMLGGDTASGRRVAVMLVMPSQLLSGLLGQQNLPSDWLSAVLDQNDIVIARSRDPDRFVGTTAVAPVRQALAARSSGLIHTRTVENLTATLAFARAPISGYAAVIAVPEVVFGRVFFSALRPVALIGGLLVLAALVIAMLASRRILSAVRRGYAEEKSLREEVARSLRIRDAELKESERRFQTIADAMPQLVWSTLPDGYHDYFNERWYEFTGTAPGSTMGGIWNDLLHPDDQERAAKRWAQSLETGEPYEIEYRFKSADGGYRWFIGRAVPMRDATGRIERWFGTCTDIHDKKLVEEALVSTQRQLKARVAELAQEKARLERLMLSAPNLIYINDLQRRRNAYVNPQIFESLGYGPSELMGRPLKTLGAFVHPDDRRRVAEFASQVRRIADGEVREIEYRIRHTDGSYRWFLVRETPFQRDPVGKVIQVLGTALDIGSRKQAEERQQMLIRELHHRVKNILATVQAIASATGRSSTSFSAFRERFSDRLVSLGRTHSLLTREAWAGAGIRDILESELSPYLQDGESRVVIDGPALVVPRDMTVPIGMAIHELTTNAVKYGALSVPEGRVHVTIASDGAVPEPRMTLEWRESGGPPVKVPERSGFGSLLLNRLLASQLGGEVAIDYRPDGVVARIDVVLRKDDVR</sequence>
<organism evidence="20 21">
    <name type="scientific">Phreatobacter cathodiphilus</name>
    <dbReference type="NCBI Taxonomy" id="1868589"/>
    <lineage>
        <taxon>Bacteria</taxon>
        <taxon>Pseudomonadati</taxon>
        <taxon>Pseudomonadota</taxon>
        <taxon>Alphaproteobacteria</taxon>
        <taxon>Hyphomicrobiales</taxon>
        <taxon>Phreatobacteraceae</taxon>
        <taxon>Phreatobacter</taxon>
    </lineage>
</organism>
<keyword evidence="21" id="KW-1185">Reference proteome</keyword>
<accession>A0A2S0NG80</accession>
<keyword evidence="14" id="KW-0157">Chromophore</keyword>
<comment type="catalytic activity">
    <reaction evidence="1">
        <text>ATP + protein L-histidine = ADP + protein N-phospho-L-histidine.</text>
        <dbReference type="EC" id="2.7.13.3"/>
    </reaction>
</comment>
<evidence type="ECO:0000256" key="9">
    <source>
        <dbReference type="ARBA" id="ARBA00022679"/>
    </source>
</evidence>
<dbReference type="CDD" id="cd18774">
    <property type="entry name" value="PDC2_HK_sensor"/>
    <property type="match status" value="1"/>
</dbReference>
<keyword evidence="8" id="KW-0288">FMN</keyword>
<dbReference type="PROSITE" id="PS50113">
    <property type="entry name" value="PAC"/>
    <property type="match status" value="2"/>
</dbReference>
<dbReference type="EMBL" id="CP027668">
    <property type="protein sequence ID" value="AVO47184.1"/>
    <property type="molecule type" value="Genomic_DNA"/>
</dbReference>
<dbReference type="InterPro" id="IPR035965">
    <property type="entry name" value="PAS-like_dom_sf"/>
</dbReference>
<keyword evidence="12" id="KW-0418">Kinase</keyword>
<evidence type="ECO:0000256" key="5">
    <source>
        <dbReference type="ARBA" id="ARBA00022553"/>
    </source>
</evidence>
<evidence type="ECO:0000256" key="2">
    <source>
        <dbReference type="ARBA" id="ARBA00012438"/>
    </source>
</evidence>
<keyword evidence="10" id="KW-0677">Repeat</keyword>
<evidence type="ECO:0000259" key="19">
    <source>
        <dbReference type="PROSITE" id="PS50113"/>
    </source>
</evidence>
<dbReference type="Gene3D" id="3.30.450.20">
    <property type="entry name" value="PAS domain"/>
    <property type="match status" value="2"/>
</dbReference>
<dbReference type="InterPro" id="IPR011102">
    <property type="entry name" value="Sig_transdc_His_kinase_HWE"/>
</dbReference>
<evidence type="ECO:0000256" key="10">
    <source>
        <dbReference type="ARBA" id="ARBA00022737"/>
    </source>
</evidence>
<keyword evidence="15" id="KW-0843">Virulence</keyword>
<evidence type="ECO:0000256" key="6">
    <source>
        <dbReference type="ARBA" id="ARBA00022606"/>
    </source>
</evidence>
<feature type="domain" description="PAS" evidence="18">
    <location>
        <begin position="466"/>
        <end position="543"/>
    </location>
</feature>
<evidence type="ECO:0000256" key="1">
    <source>
        <dbReference type="ARBA" id="ARBA00000085"/>
    </source>
</evidence>
<dbReference type="PANTHER" id="PTHR41523">
    <property type="entry name" value="TWO-COMPONENT SYSTEM SENSOR PROTEIN"/>
    <property type="match status" value="1"/>
</dbReference>
<dbReference type="InterPro" id="IPR036890">
    <property type="entry name" value="HATPase_C_sf"/>
</dbReference>
<evidence type="ECO:0000256" key="14">
    <source>
        <dbReference type="ARBA" id="ARBA00022991"/>
    </source>
</evidence>
<dbReference type="InterPro" id="IPR013655">
    <property type="entry name" value="PAS_fold_3"/>
</dbReference>
<protein>
    <recommendedName>
        <fullName evidence="3">Blue-light-activated histidine kinase</fullName>
        <ecNumber evidence="2">2.7.13.3</ecNumber>
    </recommendedName>
</protein>
<evidence type="ECO:0000313" key="20">
    <source>
        <dbReference type="EMBL" id="AVO47184.1"/>
    </source>
</evidence>
<evidence type="ECO:0000256" key="16">
    <source>
        <dbReference type="ARBA" id="ARBA00023170"/>
    </source>
</evidence>
<evidence type="ECO:0000256" key="11">
    <source>
        <dbReference type="ARBA" id="ARBA00022741"/>
    </source>
</evidence>
<dbReference type="Pfam" id="PF07536">
    <property type="entry name" value="HWE_HK"/>
    <property type="match status" value="1"/>
</dbReference>
<evidence type="ECO:0000256" key="4">
    <source>
        <dbReference type="ARBA" id="ARBA00022543"/>
    </source>
</evidence>
<feature type="domain" description="PAS" evidence="18">
    <location>
        <begin position="326"/>
        <end position="396"/>
    </location>
</feature>
<reference evidence="20 21" key="1">
    <citation type="submission" date="2018-03" db="EMBL/GenBank/DDBJ databases">
        <title>Genome sequencing of Phreatobacter sp.</title>
        <authorList>
            <person name="Kim S.-J."/>
            <person name="Heo J."/>
            <person name="Kwon S.-W."/>
        </authorList>
    </citation>
    <scope>NUCLEOTIDE SEQUENCE [LARGE SCALE GENOMIC DNA]</scope>
    <source>
        <strain evidence="20 21">S-12</strain>
    </source>
</reference>
<dbReference type="SMART" id="SM00911">
    <property type="entry name" value="HWE_HK"/>
    <property type="match status" value="1"/>
</dbReference>
<dbReference type="Gene3D" id="3.30.565.10">
    <property type="entry name" value="Histidine kinase-like ATPase, C-terminal domain"/>
    <property type="match status" value="1"/>
</dbReference>
<keyword evidence="6" id="KW-0716">Sensory transduction</keyword>
<keyword evidence="7" id="KW-0285">Flavoprotein</keyword>
<evidence type="ECO:0000256" key="7">
    <source>
        <dbReference type="ARBA" id="ARBA00022630"/>
    </source>
</evidence>
<dbReference type="KEGG" id="phr:C6569_20230"/>
<proteinExistence type="predicted"/>
<dbReference type="Proteomes" id="UP000237889">
    <property type="component" value="Chromosome"/>
</dbReference>
<evidence type="ECO:0000256" key="15">
    <source>
        <dbReference type="ARBA" id="ARBA00023026"/>
    </source>
</evidence>
<keyword evidence="4" id="KW-0600">Photoreceptor protein</keyword>
<dbReference type="SMART" id="SM00086">
    <property type="entry name" value="PAC"/>
    <property type="match status" value="2"/>
</dbReference>
<dbReference type="PANTHER" id="PTHR41523:SF8">
    <property type="entry name" value="ETHYLENE RESPONSE SENSOR PROTEIN"/>
    <property type="match status" value="1"/>
</dbReference>
<evidence type="ECO:0000256" key="13">
    <source>
        <dbReference type="ARBA" id="ARBA00022840"/>
    </source>
</evidence>
<keyword evidence="17" id="KW-0472">Membrane</keyword>
<dbReference type="GO" id="GO:0009881">
    <property type="term" value="F:photoreceptor activity"/>
    <property type="evidence" value="ECO:0007669"/>
    <property type="project" value="UniProtKB-KW"/>
</dbReference>
<dbReference type="InterPro" id="IPR000014">
    <property type="entry name" value="PAS"/>
</dbReference>
<keyword evidence="13" id="KW-0067">ATP-binding</keyword>
<dbReference type="GO" id="GO:0004673">
    <property type="term" value="F:protein histidine kinase activity"/>
    <property type="evidence" value="ECO:0007669"/>
    <property type="project" value="UniProtKB-EC"/>
</dbReference>
<dbReference type="FunFam" id="3.30.450.20:FF:000099">
    <property type="entry name" value="Sensory box sensor histidine kinase"/>
    <property type="match status" value="1"/>
</dbReference>
<evidence type="ECO:0000259" key="18">
    <source>
        <dbReference type="PROSITE" id="PS50112"/>
    </source>
</evidence>
<evidence type="ECO:0000256" key="3">
    <source>
        <dbReference type="ARBA" id="ARBA00021740"/>
    </source>
</evidence>
<dbReference type="SMART" id="SM00091">
    <property type="entry name" value="PAS"/>
    <property type="match status" value="2"/>
</dbReference>
<dbReference type="GO" id="GO:0005524">
    <property type="term" value="F:ATP binding"/>
    <property type="evidence" value="ECO:0007669"/>
    <property type="project" value="UniProtKB-KW"/>
</dbReference>
<keyword evidence="17" id="KW-1133">Transmembrane helix</keyword>
<gene>
    <name evidence="20" type="ORF">C6569_20230</name>
</gene>
<evidence type="ECO:0000256" key="12">
    <source>
        <dbReference type="ARBA" id="ARBA00022777"/>
    </source>
</evidence>
<keyword evidence="5" id="KW-0597">Phosphoprotein</keyword>
<evidence type="ECO:0000256" key="17">
    <source>
        <dbReference type="SAM" id="Phobius"/>
    </source>
</evidence>
<dbReference type="NCBIfam" id="TIGR00229">
    <property type="entry name" value="sensory_box"/>
    <property type="match status" value="2"/>
</dbReference>
<keyword evidence="11" id="KW-0547">Nucleotide-binding</keyword>
<keyword evidence="17" id="KW-0812">Transmembrane</keyword>
<name>A0A2S0NG80_9HYPH</name>
<dbReference type="InterPro" id="IPR000700">
    <property type="entry name" value="PAS-assoc_C"/>
</dbReference>
<dbReference type="InterPro" id="IPR001610">
    <property type="entry name" value="PAC"/>
</dbReference>
<dbReference type="Pfam" id="PF08447">
    <property type="entry name" value="PAS_3"/>
    <property type="match status" value="2"/>
</dbReference>